<dbReference type="GO" id="GO:0031417">
    <property type="term" value="C:NatC complex"/>
    <property type="evidence" value="ECO:0007669"/>
    <property type="project" value="TreeGrafter"/>
</dbReference>
<dbReference type="AlphaFoldDB" id="A0A0H5RLT0"/>
<keyword evidence="2" id="KW-0012">Acyltransferase</keyword>
<dbReference type="EMBL" id="HACM01009242">
    <property type="protein sequence ID" value="CRZ09684.1"/>
    <property type="molecule type" value="Transcribed_RNA"/>
</dbReference>
<protein>
    <recommendedName>
        <fullName evidence="4">N-acetyltransferase domain-containing protein</fullName>
    </recommendedName>
</protein>
<proteinExistence type="inferred from homology"/>
<dbReference type="PROSITE" id="PS51186">
    <property type="entry name" value="GNAT"/>
    <property type="match status" value="1"/>
</dbReference>
<dbReference type="Pfam" id="PF00583">
    <property type="entry name" value="Acetyltransf_1"/>
    <property type="match status" value="1"/>
</dbReference>
<evidence type="ECO:0000259" key="4">
    <source>
        <dbReference type="PROSITE" id="PS51186"/>
    </source>
</evidence>
<keyword evidence="1" id="KW-0808">Transferase</keyword>
<organism evidence="5">
    <name type="scientific">Spongospora subterranea</name>
    <dbReference type="NCBI Taxonomy" id="70186"/>
    <lineage>
        <taxon>Eukaryota</taxon>
        <taxon>Sar</taxon>
        <taxon>Rhizaria</taxon>
        <taxon>Endomyxa</taxon>
        <taxon>Phytomyxea</taxon>
        <taxon>Plasmodiophorida</taxon>
        <taxon>Plasmodiophoridae</taxon>
        <taxon>Spongospora</taxon>
    </lineage>
</organism>
<dbReference type="InterPro" id="IPR016181">
    <property type="entry name" value="Acyl_CoA_acyltransferase"/>
</dbReference>
<dbReference type="PANTHER" id="PTHR45896:SF1">
    <property type="entry name" value="N-ALPHA-ACETYLTRANSFERASE 30"/>
    <property type="match status" value="1"/>
</dbReference>
<accession>A0A0H5RLT0</accession>
<dbReference type="SUPFAM" id="SSF55729">
    <property type="entry name" value="Acyl-CoA N-acyltransferases (Nat)"/>
    <property type="match status" value="1"/>
</dbReference>
<name>A0A0H5RLT0_9EUKA</name>
<dbReference type="Gene3D" id="3.40.630.30">
    <property type="match status" value="1"/>
</dbReference>
<evidence type="ECO:0000256" key="3">
    <source>
        <dbReference type="ARBA" id="ARBA00024025"/>
    </source>
</evidence>
<sequence>MEFITYTNEDQLPLLQRLIETDLSEPYSVFTYRYFLNAWPYLCILAMDEGVCVATIVGKHDITKKGVRRGYIAMLVVDKHYRRKGLGSKLINMIIERMAEANCAQVVLETEVTNTSAVRLYENLGFVKDKRLHRYYMNGVDAFRLKLWMSTIELPDTQC</sequence>
<evidence type="ECO:0000256" key="1">
    <source>
        <dbReference type="ARBA" id="ARBA00022679"/>
    </source>
</evidence>
<comment type="similarity">
    <text evidence="3">Belongs to the acetyltransferase family. MAK3 subfamily.</text>
</comment>
<evidence type="ECO:0000256" key="2">
    <source>
        <dbReference type="ARBA" id="ARBA00023315"/>
    </source>
</evidence>
<dbReference type="CDD" id="cd04301">
    <property type="entry name" value="NAT_SF"/>
    <property type="match status" value="1"/>
</dbReference>
<evidence type="ECO:0000313" key="5">
    <source>
        <dbReference type="EMBL" id="CRZ09684.1"/>
    </source>
</evidence>
<reference evidence="5" key="1">
    <citation type="submission" date="2015-04" db="EMBL/GenBank/DDBJ databases">
        <title>The genome sequence of the plant pathogenic Rhizarian Plasmodiophora brassicae reveals insights in its biotrophic life cycle and the origin of chitin synthesis.</title>
        <authorList>
            <person name="Schwelm A."/>
            <person name="Fogelqvist J."/>
            <person name="Knaust A."/>
            <person name="Julke S."/>
            <person name="Lilja T."/>
            <person name="Dhandapani V."/>
            <person name="Bonilla-Rosso G."/>
            <person name="Karlsson M."/>
            <person name="Shevchenko A."/>
            <person name="Choi S.R."/>
            <person name="Kim H.G."/>
            <person name="Park J.Y."/>
            <person name="Lim Y.P."/>
            <person name="Ludwig-Muller J."/>
            <person name="Dixelius C."/>
        </authorList>
    </citation>
    <scope>NUCLEOTIDE SEQUENCE</scope>
    <source>
        <tissue evidence="5">Potato root galls</tissue>
    </source>
</reference>
<dbReference type="PANTHER" id="PTHR45896">
    <property type="entry name" value="N-ALPHA-ACETYLTRANSFERASE 30"/>
    <property type="match status" value="1"/>
</dbReference>
<dbReference type="GO" id="GO:0004596">
    <property type="term" value="F:protein-N-terminal amino-acid acetyltransferase activity"/>
    <property type="evidence" value="ECO:0007669"/>
    <property type="project" value="InterPro"/>
</dbReference>
<feature type="domain" description="N-acetyltransferase" evidence="4">
    <location>
        <begin position="1"/>
        <end position="150"/>
    </location>
</feature>
<dbReference type="InterPro" id="IPR000182">
    <property type="entry name" value="GNAT_dom"/>
</dbReference>
<dbReference type="InterPro" id="IPR044542">
    <property type="entry name" value="NAA30-like"/>
</dbReference>